<dbReference type="SUPFAM" id="SSF53067">
    <property type="entry name" value="Actin-like ATPase domain"/>
    <property type="match status" value="1"/>
</dbReference>
<reference evidence="6 7" key="1">
    <citation type="submission" date="2017-04" db="EMBL/GenBank/DDBJ databases">
        <authorList>
            <person name="Afonso C.L."/>
            <person name="Miller P.J."/>
            <person name="Scott M.A."/>
            <person name="Spackman E."/>
            <person name="Goraichik I."/>
            <person name="Dimitrov K.M."/>
            <person name="Suarez D.L."/>
            <person name="Swayne D.E."/>
        </authorList>
    </citation>
    <scope>NUCLEOTIDE SEQUENCE [LARGE SCALE GENOMIC DNA]</scope>
    <source>
        <strain evidence="6 7">DSM 3385</strain>
    </source>
</reference>
<evidence type="ECO:0000313" key="6">
    <source>
        <dbReference type="EMBL" id="SMD05253.1"/>
    </source>
</evidence>
<evidence type="ECO:0000259" key="5">
    <source>
        <dbReference type="Pfam" id="PF01869"/>
    </source>
</evidence>
<evidence type="ECO:0000256" key="1">
    <source>
        <dbReference type="ARBA" id="ARBA00001966"/>
    </source>
</evidence>
<keyword evidence="3" id="KW-0408">Iron</keyword>
<dbReference type="STRING" id="1121400.SAMN02746065_12533"/>
<dbReference type="Pfam" id="PF01869">
    <property type="entry name" value="BcrAD_BadFG"/>
    <property type="match status" value="1"/>
</dbReference>
<evidence type="ECO:0000256" key="2">
    <source>
        <dbReference type="ARBA" id="ARBA00022723"/>
    </source>
</evidence>
<dbReference type="OrthoDB" id="9177882at2"/>
<dbReference type="InterPro" id="IPR008275">
    <property type="entry name" value="CoA_E_activase_dom"/>
</dbReference>
<dbReference type="Gene3D" id="3.30.420.40">
    <property type="match status" value="2"/>
</dbReference>
<gene>
    <name evidence="6" type="ORF">SAMN02746065_12533</name>
</gene>
<dbReference type="InterPro" id="IPR043129">
    <property type="entry name" value="ATPase_NBD"/>
</dbReference>
<dbReference type="PANTHER" id="PTHR32329:SF8">
    <property type="entry name" value="ACTIVATOR OF (R)-2-HYDROXYGLUTARYL-COA DEHYDRATASE"/>
    <property type="match status" value="1"/>
</dbReference>
<evidence type="ECO:0000313" key="7">
    <source>
        <dbReference type="Proteomes" id="UP000192418"/>
    </source>
</evidence>
<accession>A0A1W2E635</accession>
<comment type="cofactor">
    <cofactor evidence="1">
        <name>[4Fe-4S] cluster</name>
        <dbReference type="ChEBI" id="CHEBI:49883"/>
    </cofactor>
</comment>
<dbReference type="CDD" id="cd24036">
    <property type="entry name" value="ASKHA_NBD_BcrAD_BadFG_HgdC_HadI"/>
    <property type="match status" value="1"/>
</dbReference>
<name>A0A1W2E635_9BACT</name>
<dbReference type="PANTHER" id="PTHR32329">
    <property type="entry name" value="BIFUNCTIONAL PROTEIN [INCLUDES 2-HYDROXYACYL-COA DEHYDRATASE (N-TER) AND ITS ACTIVATOR DOMAIN (C_TERM)-RELATED"/>
    <property type="match status" value="1"/>
</dbReference>
<dbReference type="NCBIfam" id="TIGR00241">
    <property type="entry name" value="CoA_E_activ"/>
    <property type="match status" value="1"/>
</dbReference>
<dbReference type="Proteomes" id="UP000192418">
    <property type="component" value="Unassembled WGS sequence"/>
</dbReference>
<keyword evidence="7" id="KW-1185">Reference proteome</keyword>
<dbReference type="RefSeq" id="WP_084071317.1">
    <property type="nucleotide sequence ID" value="NZ_FWXY01000025.1"/>
</dbReference>
<dbReference type="EMBL" id="FWXY01000025">
    <property type="protein sequence ID" value="SMD05253.1"/>
    <property type="molecule type" value="Genomic_DNA"/>
</dbReference>
<organism evidence="6 7">
    <name type="scientific">Desulfocicer vacuolatum DSM 3385</name>
    <dbReference type="NCBI Taxonomy" id="1121400"/>
    <lineage>
        <taxon>Bacteria</taxon>
        <taxon>Pseudomonadati</taxon>
        <taxon>Thermodesulfobacteriota</taxon>
        <taxon>Desulfobacteria</taxon>
        <taxon>Desulfobacterales</taxon>
        <taxon>Desulfobacteraceae</taxon>
        <taxon>Desulfocicer</taxon>
    </lineage>
</organism>
<dbReference type="InterPro" id="IPR051805">
    <property type="entry name" value="Dehydratase_Activator_Redct"/>
</dbReference>
<feature type="domain" description="ATPase BadF/BadG/BcrA/BcrD type" evidence="5">
    <location>
        <begin position="5"/>
        <end position="245"/>
    </location>
</feature>
<evidence type="ECO:0000256" key="3">
    <source>
        <dbReference type="ARBA" id="ARBA00023004"/>
    </source>
</evidence>
<dbReference type="InterPro" id="IPR002731">
    <property type="entry name" value="ATPase_BadF"/>
</dbReference>
<keyword evidence="2" id="KW-0479">Metal-binding</keyword>
<dbReference type="AlphaFoldDB" id="A0A1W2E635"/>
<dbReference type="GO" id="GO:0046872">
    <property type="term" value="F:metal ion binding"/>
    <property type="evidence" value="ECO:0007669"/>
    <property type="project" value="UniProtKB-KW"/>
</dbReference>
<evidence type="ECO:0000256" key="4">
    <source>
        <dbReference type="ARBA" id="ARBA00023014"/>
    </source>
</evidence>
<proteinExistence type="predicted"/>
<protein>
    <submittedName>
        <fullName evidence="6">CoA-substrate-specific enzyme activase, putative</fullName>
    </submittedName>
</protein>
<sequence length="250" mass="26931">MRFAGIDIGSRSIELVVVDETGKICHLAQADTGFDPMAEAEKLMDGIRYDGIMATGYGRNLFEIAFDAPTVTEIKAHARGAQALFPDVQTILDIGGQDSKAIALANNGRVKKFEMNDRCAAGTGKFLEIMAKALGFTIDDFGKAALSAAKDLHISSMCTVFAESEVTSLIARGEDRREIARGLHTSVIRRAAGMLNRVSAKGDIVFTGGVAKNLCMVELLSKKLDRKIRVSRDPQMNGAYGAALLMAENR</sequence>
<keyword evidence="4" id="KW-0411">Iron-sulfur</keyword>
<dbReference type="GO" id="GO:0051536">
    <property type="term" value="F:iron-sulfur cluster binding"/>
    <property type="evidence" value="ECO:0007669"/>
    <property type="project" value="UniProtKB-KW"/>
</dbReference>